<protein>
    <recommendedName>
        <fullName evidence="3">DUF6542 domain-containing protein</fullName>
    </recommendedName>
</protein>
<feature type="transmembrane region" description="Helical" evidence="2">
    <location>
        <begin position="112"/>
        <end position="132"/>
    </location>
</feature>
<feature type="transmembrane region" description="Helical" evidence="2">
    <location>
        <begin position="65"/>
        <end position="86"/>
    </location>
</feature>
<feature type="region of interest" description="Disordered" evidence="1">
    <location>
        <begin position="147"/>
        <end position="239"/>
    </location>
</feature>
<dbReference type="Proteomes" id="UP000823858">
    <property type="component" value="Unassembled WGS sequence"/>
</dbReference>
<dbReference type="AlphaFoldDB" id="A0A9D2TNT6"/>
<gene>
    <name evidence="4" type="ORF">H9751_06440</name>
</gene>
<dbReference type="Pfam" id="PF20177">
    <property type="entry name" value="DUF6542"/>
    <property type="match status" value="1"/>
</dbReference>
<feature type="domain" description="DUF6542" evidence="3">
    <location>
        <begin position="19"/>
        <end position="131"/>
    </location>
</feature>
<sequence length="239" mass="26085">MTSETSTTDEAPLNRRGLIPVWAPLLVMLAVILTGVVLGGIGTSYALLFLISAVVCTALVELRGLFLTVVLLPFFWFFGVTGIGLVSDWDGFTSGDRRVALIQAAWPSVEHFLWLGTAVVLCIIVAVARYQLDAAALSRQDRQRRAQRTKLARAEEANQRLNTRVRDAGSDSGLNAGHDSGRTSGQPVGRTTARHAERAPERPPSQEAPSRTRSAAELRRASERRNRSSPSQDRPLDLD</sequence>
<evidence type="ECO:0000313" key="4">
    <source>
        <dbReference type="EMBL" id="HJC85167.1"/>
    </source>
</evidence>
<keyword evidence="2" id="KW-0472">Membrane</keyword>
<comment type="caution">
    <text evidence="4">The sequence shown here is derived from an EMBL/GenBank/DDBJ whole genome shotgun (WGS) entry which is preliminary data.</text>
</comment>
<evidence type="ECO:0000259" key="3">
    <source>
        <dbReference type="Pfam" id="PF20177"/>
    </source>
</evidence>
<keyword evidence="2" id="KW-0812">Transmembrane</keyword>
<reference evidence="4" key="1">
    <citation type="journal article" date="2021" name="PeerJ">
        <title>Extensive microbial diversity within the chicken gut microbiome revealed by metagenomics and culture.</title>
        <authorList>
            <person name="Gilroy R."/>
            <person name="Ravi A."/>
            <person name="Getino M."/>
            <person name="Pursley I."/>
            <person name="Horton D.L."/>
            <person name="Alikhan N.F."/>
            <person name="Baker D."/>
            <person name="Gharbi K."/>
            <person name="Hall N."/>
            <person name="Watson M."/>
            <person name="Adriaenssens E.M."/>
            <person name="Foster-Nyarko E."/>
            <person name="Jarju S."/>
            <person name="Secka A."/>
            <person name="Antonio M."/>
            <person name="Oren A."/>
            <person name="Chaudhuri R.R."/>
            <person name="La Ragione R."/>
            <person name="Hildebrand F."/>
            <person name="Pallen M.J."/>
        </authorList>
    </citation>
    <scope>NUCLEOTIDE SEQUENCE</scope>
    <source>
        <strain evidence="4">ChiHjej13B12-4958</strain>
    </source>
</reference>
<keyword evidence="2" id="KW-1133">Transmembrane helix</keyword>
<reference evidence="4" key="2">
    <citation type="submission" date="2021-04" db="EMBL/GenBank/DDBJ databases">
        <authorList>
            <person name="Gilroy R."/>
        </authorList>
    </citation>
    <scope>NUCLEOTIDE SEQUENCE</scope>
    <source>
        <strain evidence="4">ChiHjej13B12-4958</strain>
    </source>
</reference>
<evidence type="ECO:0000256" key="1">
    <source>
        <dbReference type="SAM" id="MobiDB-lite"/>
    </source>
</evidence>
<evidence type="ECO:0000256" key="2">
    <source>
        <dbReference type="SAM" id="Phobius"/>
    </source>
</evidence>
<dbReference type="InterPro" id="IPR046672">
    <property type="entry name" value="DUF6542"/>
</dbReference>
<name>A0A9D2TNT6_9CORY</name>
<proteinExistence type="predicted"/>
<feature type="compositionally biased region" description="Basic and acidic residues" evidence="1">
    <location>
        <begin position="214"/>
        <end position="226"/>
    </location>
</feature>
<feature type="compositionally biased region" description="Basic and acidic residues" evidence="1">
    <location>
        <begin position="152"/>
        <end position="169"/>
    </location>
</feature>
<evidence type="ECO:0000313" key="5">
    <source>
        <dbReference type="Proteomes" id="UP000823858"/>
    </source>
</evidence>
<dbReference type="EMBL" id="DWVP01000014">
    <property type="protein sequence ID" value="HJC85167.1"/>
    <property type="molecule type" value="Genomic_DNA"/>
</dbReference>
<accession>A0A9D2TNT6</accession>
<organism evidence="4 5">
    <name type="scientific">Candidatus Corynebacterium faecigallinarum</name>
    <dbReference type="NCBI Taxonomy" id="2838528"/>
    <lineage>
        <taxon>Bacteria</taxon>
        <taxon>Bacillati</taxon>
        <taxon>Actinomycetota</taxon>
        <taxon>Actinomycetes</taxon>
        <taxon>Mycobacteriales</taxon>
        <taxon>Corynebacteriaceae</taxon>
        <taxon>Corynebacterium</taxon>
    </lineage>
</organism>
<feature type="transmembrane region" description="Helical" evidence="2">
    <location>
        <begin position="21"/>
        <end position="38"/>
    </location>
</feature>